<protein>
    <submittedName>
        <fullName evidence="5">AraC family transcriptional regulator</fullName>
    </submittedName>
</protein>
<name>A0AAJ6DEE2_9MICC</name>
<gene>
    <name evidence="5" type="ORF">QDX21_09385</name>
</gene>
<keyword evidence="2" id="KW-0238">DNA-binding</keyword>
<keyword evidence="6" id="KW-1185">Reference proteome</keyword>
<dbReference type="EMBL" id="CP122566">
    <property type="protein sequence ID" value="WGH92518.1"/>
    <property type="molecule type" value="Genomic_DNA"/>
</dbReference>
<dbReference type="GO" id="GO:0043565">
    <property type="term" value="F:sequence-specific DNA binding"/>
    <property type="evidence" value="ECO:0007669"/>
    <property type="project" value="InterPro"/>
</dbReference>
<evidence type="ECO:0000256" key="3">
    <source>
        <dbReference type="ARBA" id="ARBA00023163"/>
    </source>
</evidence>
<dbReference type="InterPro" id="IPR003313">
    <property type="entry name" value="AraC-bd"/>
</dbReference>
<keyword evidence="1" id="KW-0805">Transcription regulation</keyword>
<dbReference type="Pfam" id="PF02311">
    <property type="entry name" value="AraC_binding"/>
    <property type="match status" value="1"/>
</dbReference>
<reference evidence="5 6" key="1">
    <citation type="submission" date="2023-03" db="EMBL/GenBank/DDBJ databases">
        <title>Complete genome sequences of several Auritidibacter ignavus strains isolated from ear infections.</title>
        <authorList>
            <person name="Baehr T."/>
            <person name="Baumhoegger A.M."/>
        </authorList>
    </citation>
    <scope>NUCLEOTIDE SEQUENCE [LARGE SCALE GENOMIC DNA]</scope>
    <source>
        <strain evidence="5 6">BABAE-6</strain>
    </source>
</reference>
<dbReference type="RefSeq" id="WP_279674567.1">
    <property type="nucleotide sequence ID" value="NZ_CP122566.1"/>
</dbReference>
<dbReference type="InterPro" id="IPR050204">
    <property type="entry name" value="AraC_XylS_family_regulators"/>
</dbReference>
<dbReference type="SUPFAM" id="SSF46689">
    <property type="entry name" value="Homeodomain-like"/>
    <property type="match status" value="2"/>
</dbReference>
<dbReference type="PANTHER" id="PTHR46796:SF7">
    <property type="entry name" value="ARAC FAMILY TRANSCRIPTIONAL REGULATOR"/>
    <property type="match status" value="1"/>
</dbReference>
<accession>A0AAJ6DEE2</accession>
<dbReference type="Gene3D" id="1.10.10.60">
    <property type="entry name" value="Homeodomain-like"/>
    <property type="match status" value="2"/>
</dbReference>
<proteinExistence type="predicted"/>
<dbReference type="SMART" id="SM00342">
    <property type="entry name" value="HTH_ARAC"/>
    <property type="match status" value="1"/>
</dbReference>
<dbReference type="AlphaFoldDB" id="A0AAJ6DEE2"/>
<dbReference type="Proteomes" id="UP001224674">
    <property type="component" value="Chromosome"/>
</dbReference>
<feature type="domain" description="HTH araC/xylS-type" evidence="4">
    <location>
        <begin position="187"/>
        <end position="285"/>
    </location>
</feature>
<dbReference type="InterPro" id="IPR009057">
    <property type="entry name" value="Homeodomain-like_sf"/>
</dbReference>
<evidence type="ECO:0000256" key="1">
    <source>
        <dbReference type="ARBA" id="ARBA00023015"/>
    </source>
</evidence>
<sequence length="296" mass="33026">MARTRSDRAASSPVAFDCVQLVVVRDGSAVVFGDFGRHHINIGDVIVLAPHTLCGMEPAGTVRTTTVYIDQDYLVDMTFWKYAHYMCDRLDAKQLFASRCSESTQLLRLGEKHAEILGPWLDELSRFSIENPGPETFHRTQARLSEILDVIVPYLGSTGVQMASSRRIAHPAAPRHRPFTALRREAHRAAALMRADIAHRWTLAELSAQAHLSPSQLGRVFTTAFGKSPIAYLTMLRVERMALLLRNTDTPLGTIAKEVSWRDADFAARQFRRAIGVPPSQYRATMATRAGKRRAG</sequence>
<organism evidence="5 6">
    <name type="scientific">Auritidibacter ignavus</name>
    <dbReference type="NCBI Taxonomy" id="678932"/>
    <lineage>
        <taxon>Bacteria</taxon>
        <taxon>Bacillati</taxon>
        <taxon>Actinomycetota</taxon>
        <taxon>Actinomycetes</taxon>
        <taxon>Micrococcales</taxon>
        <taxon>Micrococcaceae</taxon>
        <taxon>Auritidibacter</taxon>
    </lineage>
</organism>
<dbReference type="Pfam" id="PF12833">
    <property type="entry name" value="HTH_18"/>
    <property type="match status" value="1"/>
</dbReference>
<evidence type="ECO:0000256" key="2">
    <source>
        <dbReference type="ARBA" id="ARBA00023125"/>
    </source>
</evidence>
<dbReference type="PANTHER" id="PTHR46796">
    <property type="entry name" value="HTH-TYPE TRANSCRIPTIONAL ACTIVATOR RHAS-RELATED"/>
    <property type="match status" value="1"/>
</dbReference>
<dbReference type="InterPro" id="IPR018060">
    <property type="entry name" value="HTH_AraC"/>
</dbReference>
<dbReference type="GO" id="GO:0003700">
    <property type="term" value="F:DNA-binding transcription factor activity"/>
    <property type="evidence" value="ECO:0007669"/>
    <property type="project" value="InterPro"/>
</dbReference>
<evidence type="ECO:0000259" key="4">
    <source>
        <dbReference type="PROSITE" id="PS01124"/>
    </source>
</evidence>
<keyword evidence="3" id="KW-0804">Transcription</keyword>
<dbReference type="PROSITE" id="PS01124">
    <property type="entry name" value="HTH_ARAC_FAMILY_2"/>
    <property type="match status" value="1"/>
</dbReference>
<evidence type="ECO:0000313" key="6">
    <source>
        <dbReference type="Proteomes" id="UP001224674"/>
    </source>
</evidence>
<evidence type="ECO:0000313" key="5">
    <source>
        <dbReference type="EMBL" id="WGH92518.1"/>
    </source>
</evidence>